<dbReference type="Pfam" id="PF01636">
    <property type="entry name" value="APH"/>
    <property type="match status" value="1"/>
</dbReference>
<accession>A0A345YTH0</accession>
<sequence length="270" mass="29573">MGLDFRVAFGRTVDGEDWVLRIPRRPDVLARAEVEGRLLDLVRPRLDVAVPDWQVRSEELIAYPLLPGEPGLSLTAEGGVTWTVPQDSRVYAAALGDLLAQLHAVDADAAARTGVEVLEPHALRPRRHADLERVAAHFSIAPALRERWEQWLADDALWPDHTVLTHGEIYPAHTLVRDERITAVLDWTTAAVTDPATDLMFLASSAPQEVFEVALEHYTAGGGRPWPRIAEHCAAMLSASPLAYGLYALETGEEEHRAAAAAALDPPTES</sequence>
<dbReference type="InterPro" id="IPR002575">
    <property type="entry name" value="Aminoglycoside_PTrfase"/>
</dbReference>
<dbReference type="PANTHER" id="PTHR21310:SF15">
    <property type="entry name" value="AMINOGLYCOSIDE PHOSPHOTRANSFERASE DOMAIN-CONTAINING PROTEIN"/>
    <property type="match status" value="1"/>
</dbReference>
<reference evidence="2 4" key="1">
    <citation type="submission" date="2018-07" db="EMBL/GenBank/DDBJ databases">
        <title>Brachybacterium saurashtrense DSM 23186 genome sequence.</title>
        <authorList>
            <person name="Guo L."/>
        </authorList>
    </citation>
    <scope>NUCLEOTIDE SEQUENCE [LARGE SCALE GENOMIC DNA]</scope>
    <source>
        <strain evidence="2 4">DSM 23186</strain>
    </source>
</reference>
<dbReference type="AlphaFoldDB" id="A0A345YTH0"/>
<name>A0A345YTH0_9MICO</name>
<organism evidence="3 5">
    <name type="scientific">Brachybacterium saurashtrense</name>
    <dbReference type="NCBI Taxonomy" id="556288"/>
    <lineage>
        <taxon>Bacteria</taxon>
        <taxon>Bacillati</taxon>
        <taxon>Actinomycetota</taxon>
        <taxon>Actinomycetes</taxon>
        <taxon>Micrococcales</taxon>
        <taxon>Dermabacteraceae</taxon>
        <taxon>Brachybacterium</taxon>
    </lineage>
</organism>
<dbReference type="Proteomes" id="UP000282185">
    <property type="component" value="Unassembled WGS sequence"/>
</dbReference>
<dbReference type="PANTHER" id="PTHR21310">
    <property type="entry name" value="AMINOGLYCOSIDE PHOSPHOTRANSFERASE-RELATED-RELATED"/>
    <property type="match status" value="1"/>
</dbReference>
<evidence type="ECO:0000313" key="4">
    <source>
        <dbReference type="Proteomes" id="UP000254236"/>
    </source>
</evidence>
<protein>
    <submittedName>
        <fullName evidence="3">Aminoglycoside phosphotransferase</fullName>
    </submittedName>
</protein>
<evidence type="ECO:0000313" key="5">
    <source>
        <dbReference type="Proteomes" id="UP000282185"/>
    </source>
</evidence>
<dbReference type="Gene3D" id="3.90.1200.10">
    <property type="match status" value="1"/>
</dbReference>
<dbReference type="OrthoDB" id="3806873at2"/>
<evidence type="ECO:0000313" key="2">
    <source>
        <dbReference type="EMBL" id="AXK47222.1"/>
    </source>
</evidence>
<proteinExistence type="predicted"/>
<dbReference type="CDD" id="cd05152">
    <property type="entry name" value="MPH2"/>
    <property type="match status" value="1"/>
</dbReference>
<dbReference type="Gene3D" id="3.30.200.20">
    <property type="entry name" value="Phosphorylase Kinase, domain 1"/>
    <property type="match status" value="1"/>
</dbReference>
<dbReference type="InterPro" id="IPR051678">
    <property type="entry name" value="AGP_Transferase"/>
</dbReference>
<dbReference type="KEGG" id="bsau:DWV08_08570"/>
<dbReference type="InterPro" id="IPR011009">
    <property type="entry name" value="Kinase-like_dom_sf"/>
</dbReference>
<keyword evidence="4" id="KW-1185">Reference proteome</keyword>
<dbReference type="EMBL" id="CP031356">
    <property type="protein sequence ID" value="AXK47222.1"/>
    <property type="molecule type" value="Genomic_DNA"/>
</dbReference>
<dbReference type="EMBL" id="QSWH01000001">
    <property type="protein sequence ID" value="RRR24920.1"/>
    <property type="molecule type" value="Genomic_DNA"/>
</dbReference>
<evidence type="ECO:0000313" key="3">
    <source>
        <dbReference type="EMBL" id="RRR24920.1"/>
    </source>
</evidence>
<gene>
    <name evidence="2" type="ORF">DWV08_08570</name>
    <name evidence="3" type="ORF">DXU92_00315</name>
</gene>
<feature type="domain" description="Aminoglycoside phosphotransferase" evidence="1">
    <location>
        <begin position="2"/>
        <end position="231"/>
    </location>
</feature>
<evidence type="ECO:0000259" key="1">
    <source>
        <dbReference type="Pfam" id="PF01636"/>
    </source>
</evidence>
<dbReference type="Proteomes" id="UP000254236">
    <property type="component" value="Chromosome"/>
</dbReference>
<reference evidence="3 5" key="2">
    <citation type="submission" date="2018-08" db="EMBL/GenBank/DDBJ databases">
        <title>Brachybacterium saurashtrense DSM 23186.</title>
        <authorList>
            <person name="Li Y."/>
        </authorList>
    </citation>
    <scope>NUCLEOTIDE SEQUENCE [LARGE SCALE GENOMIC DNA]</scope>
    <source>
        <strain evidence="3 5">DSM 23186</strain>
    </source>
</reference>
<dbReference type="SUPFAM" id="SSF56112">
    <property type="entry name" value="Protein kinase-like (PK-like)"/>
    <property type="match status" value="1"/>
</dbReference>